<evidence type="ECO:0000313" key="10">
    <source>
        <dbReference type="Ensembl" id="ENSCAFP00040040300.1"/>
    </source>
</evidence>
<evidence type="ECO:0000256" key="5">
    <source>
        <dbReference type="ARBA" id="ARBA00023136"/>
    </source>
</evidence>
<evidence type="ECO:0000256" key="6">
    <source>
        <dbReference type="ARBA" id="ARBA00023180"/>
    </source>
</evidence>
<feature type="compositionally biased region" description="Basic and acidic residues" evidence="7">
    <location>
        <begin position="12"/>
        <end position="45"/>
    </location>
</feature>
<evidence type="ECO:0000256" key="4">
    <source>
        <dbReference type="ARBA" id="ARBA00022989"/>
    </source>
</evidence>
<feature type="transmembrane region" description="Helical" evidence="8">
    <location>
        <begin position="357"/>
        <end position="381"/>
    </location>
</feature>
<evidence type="ECO:0000256" key="8">
    <source>
        <dbReference type="SAM" id="Phobius"/>
    </source>
</evidence>
<evidence type="ECO:0000256" key="7">
    <source>
        <dbReference type="SAM" id="MobiDB-lite"/>
    </source>
</evidence>
<proteinExistence type="inferred from homology"/>
<feature type="transmembrane region" description="Helical" evidence="8">
    <location>
        <begin position="551"/>
        <end position="572"/>
    </location>
</feature>
<dbReference type="InterPro" id="IPR000731">
    <property type="entry name" value="SSD"/>
</dbReference>
<dbReference type="Gene3D" id="1.20.1640.10">
    <property type="entry name" value="Multidrug efflux transporter AcrB transmembrane domain"/>
    <property type="match status" value="2"/>
</dbReference>
<evidence type="ECO:0000256" key="3">
    <source>
        <dbReference type="ARBA" id="ARBA00022692"/>
    </source>
</evidence>
<feature type="domain" description="SSD" evidence="9">
    <location>
        <begin position="317"/>
        <end position="485"/>
    </location>
</feature>
<organism evidence="10 11">
    <name type="scientific">Canis lupus familiaris</name>
    <name type="common">Dog</name>
    <name type="synonym">Canis familiaris</name>
    <dbReference type="NCBI Taxonomy" id="9615"/>
    <lineage>
        <taxon>Eukaryota</taxon>
        <taxon>Metazoa</taxon>
        <taxon>Chordata</taxon>
        <taxon>Craniata</taxon>
        <taxon>Vertebrata</taxon>
        <taxon>Euteleostomi</taxon>
        <taxon>Mammalia</taxon>
        <taxon>Eutheria</taxon>
        <taxon>Laurasiatheria</taxon>
        <taxon>Carnivora</taxon>
        <taxon>Caniformia</taxon>
        <taxon>Canidae</taxon>
        <taxon>Canis</taxon>
    </lineage>
</organism>
<evidence type="ECO:0000256" key="2">
    <source>
        <dbReference type="ARBA" id="ARBA00005585"/>
    </source>
</evidence>
<keyword evidence="6" id="KW-0325">Glycoprotein</keyword>
<evidence type="ECO:0000259" key="9">
    <source>
        <dbReference type="PROSITE" id="PS50156"/>
    </source>
</evidence>
<dbReference type="PANTHER" id="PTHR10796">
    <property type="entry name" value="PATCHED-RELATED"/>
    <property type="match status" value="1"/>
</dbReference>
<dbReference type="PROSITE" id="PS50156">
    <property type="entry name" value="SSD"/>
    <property type="match status" value="1"/>
</dbReference>
<reference evidence="10" key="2">
    <citation type="submission" date="2025-08" db="UniProtKB">
        <authorList>
            <consortium name="Ensembl"/>
        </authorList>
    </citation>
    <scope>IDENTIFICATION</scope>
</reference>
<dbReference type="Proteomes" id="UP000694542">
    <property type="component" value="Chromosome 35"/>
</dbReference>
<protein>
    <recommendedName>
        <fullName evidence="9">SSD domain-containing protein</fullName>
    </recommendedName>
</protein>
<dbReference type="AlphaFoldDB" id="A0A8C0TRP9"/>
<dbReference type="GO" id="GO:0016020">
    <property type="term" value="C:membrane"/>
    <property type="evidence" value="ECO:0007669"/>
    <property type="project" value="UniProtKB-SubCell"/>
</dbReference>
<feature type="transmembrane region" description="Helical" evidence="8">
    <location>
        <begin position="316"/>
        <end position="336"/>
    </location>
</feature>
<evidence type="ECO:0000256" key="1">
    <source>
        <dbReference type="ARBA" id="ARBA00004141"/>
    </source>
</evidence>
<comment type="subcellular location">
    <subcellularLocation>
        <location evidence="1">Membrane</location>
        <topology evidence="1">Multi-pass membrane protein</topology>
    </subcellularLocation>
</comment>
<keyword evidence="4 8" id="KW-1133">Transmembrane helix</keyword>
<dbReference type="Ensembl" id="ENSCAFT00040046175.1">
    <property type="protein sequence ID" value="ENSCAFP00040040300.1"/>
    <property type="gene ID" value="ENSCAFG00040024764.1"/>
</dbReference>
<sequence>MSLSLSKVAPDAWREMEAKGEPEARAEKQEPQPEPQPEARREAEAHPGQTPSGDVAVRETPCHTACPEAPVSRALGGLGREVGSQPCISLLVPMLLRAALGTGLRYLPSDTEGNLEEQCTPMGSPAKAERRFVQGHFTANDSHGFSNSRKSTGVNFVSILVVPSLDTVVQYLYVAKENGTQIGYNGVCAKYQGACVPSNPLLSAWRMNKDLDLTNITFPVFNLSGQLNYLVGTIGGTFLGKRTGRNQLLVKAKAMWLLYYLKTEDVKDNELSKMWLIHFLNQSTNIEKSLLLEYIFWQMVYFTSLSRQLEFEATSMTVIPLFHAAYLLIILFYGSYHHKSHDFSLQIYRCNCVQNKMWAAAFGVISAALAVVSGFGLMLYIGVSFVTIVANSPFLILGVGVDDMFIMISAWQKTSAKDSVSQRLSTVYSKVAVSITITTISNVLAFYTGIMTSFRSVQYFCIYTGTTLLFCYFYNITCFGAFMALDGKREIVCLHWLKKPETPDQKCFSLKRYCCLPCDSLPHEQETDTHPMNLFFQDYFGPFLTRTESKFFVVLIYILYIIFSIYGCFQVQEGLDLRNLASDDSYITPYFNVEEDYFSEFGPRVMVIVTETFDYWDEDARQKLEKCLADLESSDYVDKNLTEFWLREYVQYMENRQNTVDVCSSTNKKKMLFQLRSRAEKCEIPLMVYNQAFIYFDQYTLLSMFIVSLLIPHPLCCLWVTFAIASVIVGVTGFIAFWNVNLDSISMINLVICIGFSFHFSAHISYAFVSSSKPSVNKKTIEALYLLGYPVLQSALSTVIGVCVLSVAKAYIFRTFFKIMFLVMLFGAAHGLIFIPVFLTFF</sequence>
<comment type="similarity">
    <text evidence="2">Belongs to the patched family.</text>
</comment>
<reference evidence="10" key="1">
    <citation type="submission" date="2018-10" db="EMBL/GenBank/DDBJ databases">
        <title>De novo assembly of a Great Dane genome.</title>
        <authorList>
            <person name="Kidd J.M."/>
            <person name="Pendleton A.L."/>
            <person name="Shen F."/>
            <person name="Emery S."/>
        </authorList>
    </citation>
    <scope>NUCLEOTIDE SEQUENCE [LARGE SCALE GENOMIC DNA]</scope>
    <source>
        <strain evidence="10">Great Dane</strain>
    </source>
</reference>
<feature type="transmembrane region" description="Helical" evidence="8">
    <location>
        <begin position="462"/>
        <end position="485"/>
    </location>
</feature>
<feature type="transmembrane region" description="Helical" evidence="8">
    <location>
        <begin position="744"/>
        <end position="769"/>
    </location>
</feature>
<accession>A0A8C0TRP9</accession>
<dbReference type="InterPro" id="IPR051697">
    <property type="entry name" value="Patched_domain-protein"/>
</dbReference>
<name>A0A8C0TRP9_CANLF</name>
<feature type="transmembrane region" description="Helical" evidence="8">
    <location>
        <begin position="393"/>
        <end position="411"/>
    </location>
</feature>
<feature type="transmembrane region" description="Helical" evidence="8">
    <location>
        <begin position="819"/>
        <end position="841"/>
    </location>
</feature>
<dbReference type="InterPro" id="IPR003392">
    <property type="entry name" value="PTHD_SSD"/>
</dbReference>
<dbReference type="PANTHER" id="PTHR10796:SF60">
    <property type="entry name" value="PATCHED DOMAIN-CONTAINING PROTEIN 3"/>
    <property type="match status" value="1"/>
</dbReference>
<feature type="transmembrane region" description="Helical" evidence="8">
    <location>
        <begin position="718"/>
        <end position="738"/>
    </location>
</feature>
<feature type="region of interest" description="Disordered" evidence="7">
    <location>
        <begin position="1"/>
        <end position="57"/>
    </location>
</feature>
<feature type="transmembrane region" description="Helical" evidence="8">
    <location>
        <begin position="431"/>
        <end position="450"/>
    </location>
</feature>
<keyword evidence="5 8" id="KW-0472">Membrane</keyword>
<dbReference type="SUPFAM" id="SSF82866">
    <property type="entry name" value="Multidrug efflux transporter AcrB transmembrane domain"/>
    <property type="match status" value="2"/>
</dbReference>
<evidence type="ECO:0000313" key="11">
    <source>
        <dbReference type="Proteomes" id="UP000694542"/>
    </source>
</evidence>
<keyword evidence="3 8" id="KW-0812">Transmembrane</keyword>
<dbReference type="Pfam" id="PF02460">
    <property type="entry name" value="Patched"/>
    <property type="match status" value="1"/>
</dbReference>
<feature type="transmembrane region" description="Helical" evidence="8">
    <location>
        <begin position="790"/>
        <end position="813"/>
    </location>
</feature>